<name>A0A0A9BXQ6_ARUDO</name>
<proteinExistence type="predicted"/>
<reference evidence="1" key="1">
    <citation type="submission" date="2014-09" db="EMBL/GenBank/DDBJ databases">
        <authorList>
            <person name="Magalhaes I.L.F."/>
            <person name="Oliveira U."/>
            <person name="Santos F.R."/>
            <person name="Vidigal T.H.D.A."/>
            <person name="Brescovit A.D."/>
            <person name="Santos A.J."/>
        </authorList>
    </citation>
    <scope>NUCLEOTIDE SEQUENCE</scope>
    <source>
        <tissue evidence="1">Shoot tissue taken approximately 20 cm above the soil surface</tissue>
    </source>
</reference>
<reference evidence="1" key="2">
    <citation type="journal article" date="2015" name="Data Brief">
        <title>Shoot transcriptome of the giant reed, Arundo donax.</title>
        <authorList>
            <person name="Barrero R.A."/>
            <person name="Guerrero F.D."/>
            <person name="Moolhuijzen P."/>
            <person name="Goolsby J.A."/>
            <person name="Tidwell J."/>
            <person name="Bellgard S.E."/>
            <person name="Bellgard M.I."/>
        </authorList>
    </citation>
    <scope>NUCLEOTIDE SEQUENCE</scope>
    <source>
        <tissue evidence="1">Shoot tissue taken approximately 20 cm above the soil surface</tissue>
    </source>
</reference>
<protein>
    <submittedName>
        <fullName evidence="1">Uncharacterized protein</fullName>
    </submittedName>
</protein>
<organism evidence="1">
    <name type="scientific">Arundo donax</name>
    <name type="common">Giant reed</name>
    <name type="synonym">Donax arundinaceus</name>
    <dbReference type="NCBI Taxonomy" id="35708"/>
    <lineage>
        <taxon>Eukaryota</taxon>
        <taxon>Viridiplantae</taxon>
        <taxon>Streptophyta</taxon>
        <taxon>Embryophyta</taxon>
        <taxon>Tracheophyta</taxon>
        <taxon>Spermatophyta</taxon>
        <taxon>Magnoliopsida</taxon>
        <taxon>Liliopsida</taxon>
        <taxon>Poales</taxon>
        <taxon>Poaceae</taxon>
        <taxon>PACMAD clade</taxon>
        <taxon>Arundinoideae</taxon>
        <taxon>Arundineae</taxon>
        <taxon>Arundo</taxon>
    </lineage>
</organism>
<sequence>MQDGGCPCCVFLFLTQCTSFQCST</sequence>
<dbReference type="EMBL" id="GBRH01229829">
    <property type="protein sequence ID" value="JAD68066.1"/>
    <property type="molecule type" value="Transcribed_RNA"/>
</dbReference>
<accession>A0A0A9BXQ6</accession>
<dbReference type="AlphaFoldDB" id="A0A0A9BXQ6"/>
<evidence type="ECO:0000313" key="1">
    <source>
        <dbReference type="EMBL" id="JAD68066.1"/>
    </source>
</evidence>